<reference evidence="2" key="1">
    <citation type="submission" date="2017-04" db="EMBL/GenBank/DDBJ databases">
        <title>Genome evolution of the luminous symbionts of deep sea anglerfish.</title>
        <authorList>
            <person name="Hendry T.A."/>
        </authorList>
    </citation>
    <scope>NUCLEOTIDE SEQUENCE [LARGE SCALE GENOMIC DNA]</scope>
</reference>
<gene>
    <name evidence="1" type="ORF">BTN49_0807</name>
</gene>
<proteinExistence type="predicted"/>
<evidence type="ECO:0000313" key="2">
    <source>
        <dbReference type="Proteomes" id="UP000219020"/>
    </source>
</evidence>
<evidence type="ECO:0000313" key="1">
    <source>
        <dbReference type="EMBL" id="PCS23836.1"/>
    </source>
</evidence>
<dbReference type="Proteomes" id="UP000219020">
    <property type="component" value="Unassembled WGS sequence"/>
</dbReference>
<organism evidence="1 2">
    <name type="scientific">Candidatus Enterovibrio escicola</name>
    <dbReference type="NCBI Taxonomy" id="1927127"/>
    <lineage>
        <taxon>Bacteria</taxon>
        <taxon>Pseudomonadati</taxon>
        <taxon>Pseudomonadota</taxon>
        <taxon>Gammaproteobacteria</taxon>
        <taxon>Vibrionales</taxon>
        <taxon>Vibrionaceae</taxon>
        <taxon>Enterovibrio</taxon>
    </lineage>
</organism>
<protein>
    <submittedName>
        <fullName evidence="1">Uncharacterized protein</fullName>
    </submittedName>
</protein>
<comment type="caution">
    <text evidence="1">The sequence shown here is derived from an EMBL/GenBank/DDBJ whole genome shotgun (WGS) entry which is preliminary data.</text>
</comment>
<accession>A0A2A5T6T2</accession>
<dbReference type="EMBL" id="NBYY01000009">
    <property type="protein sequence ID" value="PCS23836.1"/>
    <property type="molecule type" value="Genomic_DNA"/>
</dbReference>
<dbReference type="AlphaFoldDB" id="A0A2A5T6T2"/>
<name>A0A2A5T6T2_9GAMM</name>
<sequence>MCWICNSVTRRIYNVTEDKKAQCGNLYHYLPGFSKTGWEREKRNKKATLSSSLIEEIS</sequence>
<keyword evidence="2" id="KW-1185">Reference proteome</keyword>